<dbReference type="AlphaFoldDB" id="A0A0G0TQU7"/>
<keyword evidence="4 5" id="KW-0472">Membrane</keyword>
<feature type="transmembrane region" description="Helical" evidence="5">
    <location>
        <begin position="385"/>
        <end position="405"/>
    </location>
</feature>
<evidence type="ECO:0000313" key="8">
    <source>
        <dbReference type="Proteomes" id="UP000034531"/>
    </source>
</evidence>
<feature type="transmembrane region" description="Helical" evidence="5">
    <location>
        <begin position="239"/>
        <end position="265"/>
    </location>
</feature>
<feature type="transmembrane region" description="Helical" evidence="5">
    <location>
        <begin position="210"/>
        <end position="227"/>
    </location>
</feature>
<sequence>MICRFFLNRNIHDAFFNAIGIKKIESLLFFLLLFTIPTQLGKHYWLTSLLVVGRNIDYLSPTIYLTDVVWFFWSAFFAYINHKLIFQSIVNNKIKTITIFLTGIVLILIAKNQITAFFYTLRILEIIVFGWFVVLKKPVKQNLIYPLAIGVGASVFLENAQFFLQSSIGGWLYYLGERSINLNTPAIAHLVVNGKLFLRPYAFFPHPNVLAGYLLVLWPMWYFWQINSGSKTQYLLRQILLIFSLLGIFLTFSRVAWLGSILMLVFVSKKNIKEMKLFLLILTALILEEIFIGRFVNIYQDVQPVAQRNQLITNALDIFSQSPIIGVGLGNFLLQLPREQKPPYLFQPAHNFWLMVLTETGILGFLFVLIFFVKTLQKTLNDKKYYLFVSLLLFLWLSWFDHYFYDIKQTQWILGLLISLVWI</sequence>
<protein>
    <recommendedName>
        <fullName evidence="6">O-antigen ligase-related domain-containing protein</fullName>
    </recommendedName>
</protein>
<dbReference type="EMBL" id="LBYI01000027">
    <property type="protein sequence ID" value="KKR49435.1"/>
    <property type="molecule type" value="Genomic_DNA"/>
</dbReference>
<evidence type="ECO:0000256" key="3">
    <source>
        <dbReference type="ARBA" id="ARBA00022989"/>
    </source>
</evidence>
<comment type="subcellular location">
    <subcellularLocation>
        <location evidence="1">Membrane</location>
        <topology evidence="1">Multi-pass membrane protein</topology>
    </subcellularLocation>
</comment>
<evidence type="ECO:0000313" key="7">
    <source>
        <dbReference type="EMBL" id="KKR49435.1"/>
    </source>
</evidence>
<dbReference type="Pfam" id="PF04932">
    <property type="entry name" value="Wzy_C"/>
    <property type="match status" value="1"/>
</dbReference>
<comment type="caution">
    <text evidence="7">The sequence shown here is derived from an EMBL/GenBank/DDBJ whole genome shotgun (WGS) entry which is preliminary data.</text>
</comment>
<evidence type="ECO:0000259" key="6">
    <source>
        <dbReference type="Pfam" id="PF04932"/>
    </source>
</evidence>
<evidence type="ECO:0000256" key="2">
    <source>
        <dbReference type="ARBA" id="ARBA00022692"/>
    </source>
</evidence>
<feature type="transmembrane region" description="Helical" evidence="5">
    <location>
        <begin position="27"/>
        <end position="46"/>
    </location>
</feature>
<dbReference type="Proteomes" id="UP000034531">
    <property type="component" value="Unassembled WGS sequence"/>
</dbReference>
<dbReference type="PANTHER" id="PTHR37422">
    <property type="entry name" value="TEICHURONIC ACID BIOSYNTHESIS PROTEIN TUAE"/>
    <property type="match status" value="1"/>
</dbReference>
<feature type="domain" description="O-antigen ligase-related" evidence="6">
    <location>
        <begin position="240"/>
        <end position="368"/>
    </location>
</feature>
<keyword evidence="3 5" id="KW-1133">Transmembrane helix</keyword>
<dbReference type="InterPro" id="IPR051533">
    <property type="entry name" value="WaaL-like"/>
</dbReference>
<evidence type="ECO:0000256" key="4">
    <source>
        <dbReference type="ARBA" id="ARBA00023136"/>
    </source>
</evidence>
<dbReference type="InterPro" id="IPR007016">
    <property type="entry name" value="O-antigen_ligase-rel_domated"/>
</dbReference>
<feature type="transmembrane region" description="Helical" evidence="5">
    <location>
        <begin position="58"/>
        <end position="80"/>
    </location>
</feature>
<feature type="transmembrane region" description="Helical" evidence="5">
    <location>
        <begin position="277"/>
        <end position="296"/>
    </location>
</feature>
<dbReference type="PANTHER" id="PTHR37422:SF13">
    <property type="entry name" value="LIPOPOLYSACCHARIDE BIOSYNTHESIS PROTEIN PA4999-RELATED"/>
    <property type="match status" value="1"/>
</dbReference>
<reference evidence="7 8" key="1">
    <citation type="journal article" date="2015" name="Nature">
        <title>rRNA introns, odd ribosomes, and small enigmatic genomes across a large radiation of phyla.</title>
        <authorList>
            <person name="Brown C.T."/>
            <person name="Hug L.A."/>
            <person name="Thomas B.C."/>
            <person name="Sharon I."/>
            <person name="Castelle C.J."/>
            <person name="Singh A."/>
            <person name="Wilkins M.J."/>
            <person name="Williams K.H."/>
            <person name="Banfield J.F."/>
        </authorList>
    </citation>
    <scope>NUCLEOTIDE SEQUENCE [LARGE SCALE GENOMIC DNA]</scope>
</reference>
<feature type="transmembrane region" description="Helical" evidence="5">
    <location>
        <begin position="116"/>
        <end position="135"/>
    </location>
</feature>
<feature type="transmembrane region" description="Helical" evidence="5">
    <location>
        <begin position="147"/>
        <end position="174"/>
    </location>
</feature>
<accession>A0A0G0TQU7</accession>
<feature type="transmembrane region" description="Helical" evidence="5">
    <location>
        <begin position="92"/>
        <end position="110"/>
    </location>
</feature>
<proteinExistence type="predicted"/>
<name>A0A0G0TQU7_9BACT</name>
<keyword evidence="2 5" id="KW-0812">Transmembrane</keyword>
<gene>
    <name evidence="7" type="ORF">UT84_C0027G0004</name>
</gene>
<evidence type="ECO:0000256" key="5">
    <source>
        <dbReference type="SAM" id="Phobius"/>
    </source>
</evidence>
<feature type="transmembrane region" description="Helical" evidence="5">
    <location>
        <begin position="352"/>
        <end position="373"/>
    </location>
</feature>
<dbReference type="GO" id="GO:0016020">
    <property type="term" value="C:membrane"/>
    <property type="evidence" value="ECO:0007669"/>
    <property type="project" value="UniProtKB-SubCell"/>
</dbReference>
<organism evidence="7 8">
    <name type="scientific">Candidatus Curtissbacteria bacterium GW2011_GWA1_40_16</name>
    <dbReference type="NCBI Taxonomy" id="1618405"/>
    <lineage>
        <taxon>Bacteria</taxon>
        <taxon>Candidatus Curtissiibacteriota</taxon>
    </lineage>
</organism>
<evidence type="ECO:0000256" key="1">
    <source>
        <dbReference type="ARBA" id="ARBA00004141"/>
    </source>
</evidence>